<feature type="domain" description="CobW C-terminal" evidence="2">
    <location>
        <begin position="267"/>
        <end position="385"/>
    </location>
</feature>
<evidence type="ECO:0000313" key="6">
    <source>
        <dbReference type="Proteomes" id="UP000648663"/>
    </source>
</evidence>
<dbReference type="Gene3D" id="3.40.50.300">
    <property type="entry name" value="P-loop containing nucleotide triphosphate hydrolases"/>
    <property type="match status" value="1"/>
</dbReference>
<reference evidence="6" key="2">
    <citation type="journal article" date="2019" name="Int. J. Syst. Evol. Microbiol.">
        <title>The Global Catalogue of Microorganisms (GCM) 10K type strain sequencing project: providing services to taxonomists for standard genome sequencing and annotation.</title>
        <authorList>
            <consortium name="The Broad Institute Genomics Platform"/>
            <consortium name="The Broad Institute Genome Sequencing Center for Infectious Disease"/>
            <person name="Wu L."/>
            <person name="Ma J."/>
        </authorList>
    </citation>
    <scope>NUCLEOTIDE SEQUENCE [LARGE SCALE GENOMIC DNA]</scope>
    <source>
        <strain evidence="6">CGMCC 4.5581</strain>
    </source>
</reference>
<dbReference type="Pfam" id="PF07683">
    <property type="entry name" value="CobW_C"/>
    <property type="match status" value="1"/>
</dbReference>
<reference evidence="3" key="1">
    <citation type="journal article" date="2014" name="Int. J. Syst. Evol. Microbiol.">
        <title>Complete genome of a new Firmicutes species belonging to the dominant human colonic microbiota ('Ruminococcus bicirculans') reveals two chromosomes and a selective capacity to utilize plant glucans.</title>
        <authorList>
            <consortium name="NISC Comparative Sequencing Program"/>
            <person name="Wegmann U."/>
            <person name="Louis P."/>
            <person name="Goesmann A."/>
            <person name="Henrissat B."/>
            <person name="Duncan S.H."/>
            <person name="Flint H.J."/>
        </authorList>
    </citation>
    <scope>NUCLEOTIDE SEQUENCE</scope>
    <source>
        <strain evidence="3">CGMCC 4.5581</strain>
    </source>
</reference>
<feature type="region of interest" description="Disordered" evidence="1">
    <location>
        <begin position="402"/>
        <end position="436"/>
    </location>
</feature>
<proteinExistence type="predicted"/>
<evidence type="ECO:0000256" key="1">
    <source>
        <dbReference type="SAM" id="MobiDB-lite"/>
    </source>
</evidence>
<dbReference type="NCBIfam" id="NF047431">
    <property type="entry name" value="hiber_recruit"/>
    <property type="match status" value="1"/>
</dbReference>
<reference evidence="4 5" key="3">
    <citation type="submission" date="2020-02" db="EMBL/GenBank/DDBJ databases">
        <title>Sequencing the genomes of 1000 actinobacteria strains.</title>
        <authorList>
            <person name="Klenk H.-P."/>
        </authorList>
    </citation>
    <scope>NUCLEOTIDE SEQUENCE [LARGE SCALE GENOMIC DNA]</scope>
    <source>
        <strain evidence="4 5">DSM 45201</strain>
    </source>
</reference>
<protein>
    <submittedName>
        <fullName evidence="3">Cobalamin synthesis protein</fullName>
    </submittedName>
    <submittedName>
        <fullName evidence="4">G3E family GTPase</fullName>
    </submittedName>
</protein>
<accession>A0A846LSW5</accession>
<dbReference type="RefSeq" id="WP_166755893.1">
    <property type="nucleotide sequence ID" value="NZ_BAABJU010000003.1"/>
</dbReference>
<evidence type="ECO:0000259" key="2">
    <source>
        <dbReference type="SMART" id="SM00833"/>
    </source>
</evidence>
<evidence type="ECO:0000313" key="4">
    <source>
        <dbReference type="EMBL" id="NIH68715.1"/>
    </source>
</evidence>
<gene>
    <name evidence="4" type="ORF">FB380_003161</name>
    <name evidence="3" type="ORF">GCM10011589_14380</name>
</gene>
<dbReference type="PANTHER" id="PTHR43603:SF1">
    <property type="entry name" value="ZINC-REGULATED GTPASE METALLOPROTEIN ACTIVATOR 1"/>
    <property type="match status" value="1"/>
</dbReference>
<organism evidence="4 5">
    <name type="scientific">Modestobacter marinus</name>
    <dbReference type="NCBI Taxonomy" id="477641"/>
    <lineage>
        <taxon>Bacteria</taxon>
        <taxon>Bacillati</taxon>
        <taxon>Actinomycetota</taxon>
        <taxon>Actinomycetes</taxon>
        <taxon>Geodermatophilales</taxon>
        <taxon>Geodermatophilaceae</taxon>
        <taxon>Modestobacter</taxon>
    </lineage>
</organism>
<dbReference type="AlphaFoldDB" id="A0A846LSW5"/>
<reference evidence="3" key="4">
    <citation type="submission" date="2024-05" db="EMBL/GenBank/DDBJ databases">
        <authorList>
            <person name="Sun Q."/>
            <person name="Zhou Y."/>
        </authorList>
    </citation>
    <scope>NUCLEOTIDE SEQUENCE</scope>
    <source>
        <strain evidence="3">CGMCC 4.5581</strain>
    </source>
</reference>
<comment type="caution">
    <text evidence="4">The sequence shown here is derived from an EMBL/GenBank/DDBJ whole genome shotgun (WGS) entry which is preliminary data.</text>
</comment>
<sequence>MNTRRTPLVLVSGLDRHLIAQAAAPLLDRPGTVVVHHDVRALGQGVVVRTLREQRDTGVVESTAAIELAHGCLSCTLRLDLLPLLRTLARRDDVHRIVLQLDPALEPEHLCWAFEEVLLDEDTELDGSTGPDADGETAGDWVEVAGVLVAVDAGSWLDAATGEETMDDRGLAATVDDERTLAQVAVGQLTAADAVLLAGAPDDGWAAVRLTAVLDRLVPGAPRGRLGSTHPDELLTALPVTAKRGRMPTPHDALLAGQPPLDAVADVQLVRFSATRPFSPERLHEAIDVLMTGVVCSRGRLWLASQPDRAIWLESAGGGLRIGDAGPWLATLGDDAELWSQVDPARSAAAALRWDPLHGDRDVELVVLTHGQPAELITAALTAALLTDEELAAGEESWRTLPDPFSAWHEDPCEAAGPADAADLHTSTTDREDHSR</sequence>
<evidence type="ECO:0000313" key="3">
    <source>
        <dbReference type="EMBL" id="GGL59501.1"/>
    </source>
</evidence>
<dbReference type="PANTHER" id="PTHR43603">
    <property type="entry name" value="COBW DOMAIN-CONTAINING PROTEIN DDB_G0274527"/>
    <property type="match status" value="1"/>
</dbReference>
<dbReference type="EMBL" id="JAAMPA010000001">
    <property type="protein sequence ID" value="NIH68715.1"/>
    <property type="molecule type" value="Genomic_DNA"/>
</dbReference>
<dbReference type="SMART" id="SM00833">
    <property type="entry name" value="CobW_C"/>
    <property type="match status" value="1"/>
</dbReference>
<keyword evidence="6" id="KW-1185">Reference proteome</keyword>
<dbReference type="SUPFAM" id="SSF90002">
    <property type="entry name" value="Hypothetical protein YjiA, C-terminal domain"/>
    <property type="match status" value="1"/>
</dbReference>
<dbReference type="Proteomes" id="UP000648663">
    <property type="component" value="Unassembled WGS sequence"/>
</dbReference>
<dbReference type="InterPro" id="IPR027417">
    <property type="entry name" value="P-loop_NTPase"/>
</dbReference>
<evidence type="ECO:0000313" key="5">
    <source>
        <dbReference type="Proteomes" id="UP000552836"/>
    </source>
</evidence>
<dbReference type="InterPro" id="IPR051927">
    <property type="entry name" value="Zn_Chap_cDPG_Synth"/>
</dbReference>
<dbReference type="InterPro" id="IPR011629">
    <property type="entry name" value="CobW-like_C"/>
</dbReference>
<dbReference type="Proteomes" id="UP000552836">
    <property type="component" value="Unassembled WGS sequence"/>
</dbReference>
<dbReference type="EMBL" id="BMMI01000002">
    <property type="protein sequence ID" value="GGL59501.1"/>
    <property type="molecule type" value="Genomic_DNA"/>
</dbReference>
<name>A0A846LSW5_9ACTN</name>